<protein>
    <submittedName>
        <fullName evidence="3">TniQ family protein</fullName>
    </submittedName>
</protein>
<feature type="compositionally biased region" description="Polar residues" evidence="1">
    <location>
        <begin position="577"/>
        <end position="601"/>
    </location>
</feature>
<dbReference type="InterPro" id="IPR009492">
    <property type="entry name" value="TniQ"/>
</dbReference>
<organism evidence="3 4">
    <name type="scientific">Streptomyces sindenensis</name>
    <dbReference type="NCBI Taxonomy" id="67363"/>
    <lineage>
        <taxon>Bacteria</taxon>
        <taxon>Bacillati</taxon>
        <taxon>Actinomycetota</taxon>
        <taxon>Actinomycetes</taxon>
        <taxon>Kitasatosporales</taxon>
        <taxon>Streptomycetaceae</taxon>
        <taxon>Streptomyces</taxon>
    </lineage>
</organism>
<evidence type="ECO:0000313" key="3">
    <source>
        <dbReference type="EMBL" id="MFD4214999.1"/>
    </source>
</evidence>
<feature type="compositionally biased region" description="Basic and acidic residues" evidence="1">
    <location>
        <begin position="609"/>
        <end position="620"/>
    </location>
</feature>
<dbReference type="EMBL" id="JBHXOF010000011">
    <property type="protein sequence ID" value="MFD4214999.1"/>
    <property type="molecule type" value="Genomic_DNA"/>
</dbReference>
<evidence type="ECO:0000313" key="4">
    <source>
        <dbReference type="Proteomes" id="UP001598251"/>
    </source>
</evidence>
<dbReference type="Pfam" id="PF06527">
    <property type="entry name" value="TniQ"/>
    <property type="match status" value="1"/>
</dbReference>
<reference evidence="3 4" key="1">
    <citation type="submission" date="2024-09" db="EMBL/GenBank/DDBJ databases">
        <title>The Natural Products Discovery Center: Release of the First 8490 Sequenced Strains for Exploring Actinobacteria Biosynthetic Diversity.</title>
        <authorList>
            <person name="Kalkreuter E."/>
            <person name="Kautsar S.A."/>
            <person name="Yang D."/>
            <person name="Bader C.D."/>
            <person name="Teijaro C.N."/>
            <person name="Fluegel L."/>
            <person name="Davis C.M."/>
            <person name="Simpson J.R."/>
            <person name="Lauterbach L."/>
            <person name="Steele A.D."/>
            <person name="Gui C."/>
            <person name="Meng S."/>
            <person name="Li G."/>
            <person name="Viehrig K."/>
            <person name="Ye F."/>
            <person name="Su P."/>
            <person name="Kiefer A.F."/>
            <person name="Nichols A."/>
            <person name="Cepeda A.J."/>
            <person name="Yan W."/>
            <person name="Fan B."/>
            <person name="Jiang Y."/>
            <person name="Adhikari A."/>
            <person name="Zheng C.-J."/>
            <person name="Schuster L."/>
            <person name="Cowan T.M."/>
            <person name="Smanski M.J."/>
            <person name="Chevrette M.G."/>
            <person name="De Carvalho L.P.S."/>
            <person name="Shen B."/>
        </authorList>
    </citation>
    <scope>NUCLEOTIDE SEQUENCE [LARGE SCALE GENOMIC DNA]</scope>
    <source>
        <strain evidence="3 4">NPDC058546</strain>
    </source>
</reference>
<feature type="region of interest" description="Disordered" evidence="1">
    <location>
        <begin position="543"/>
        <end position="651"/>
    </location>
</feature>
<comment type="caution">
    <text evidence="3">The sequence shown here is derived from an EMBL/GenBank/DDBJ whole genome shotgun (WGS) entry which is preliminary data.</text>
</comment>
<sequence>MSMGRPLPRSLDPLPGESLTGFILRLAHRLEIAPRRVAEATGLTTETTYGMILARYAVHLPPRVAADFARATRLSPAEVESLCLAPLSHRYGPYRPYVESETTAQKHQPVPAGWGTHRLSRYCPQCLASNSSPIQDHHGGAWRRIWHLPITFACLQHERMLETGCPHCERPVNHRSNTLIARPALDLLHPAQCRNLLTGTVRSDRPGTCAGRLDDPVLPTAVPAEQLHCQRVLHTLLTTDQPHARSLGQSVAPHVYFNDLHTAAVLLRPPTAPGTTADGPRSRGENRLPHDPAAAARVLTGAHELLALDHEHAEAKIRQLLTTVRWDANRWHTVLTSTRHASPALRRLANEVDTLTRPARRYSGPTAAHGWKIPPMAPASLGWQHIPQFLPETWLQQHFDVPAHTYQALRHALPIQLVQMAAGGSQQLSAHRLGVTWQSAMASLYKARRDAADAGVTNAVTVGLQRLASHLDAAPELVDYHHRRQALSTWTLPPDDWERMSADLAPGTSRRFDAAVRHGTATALIWMSITQGHHRRSPVMQRARAQHPGTRSPLQALYRRPSTRGTTISPGPCSPLRPNSTPTPAHWQARSTTNKSVSTKPARTGRSACDQRARANKEHGQLTMPRSVAERQIAQPRDHASSPAAGLVAGEPVLRRPGEVYGAPSWQRGTGRGGARFWCLGMATTSAGRGRPGERG</sequence>
<feature type="domain" description="TniQ" evidence="2">
    <location>
        <begin position="8"/>
        <end position="161"/>
    </location>
</feature>
<evidence type="ECO:0000256" key="1">
    <source>
        <dbReference type="SAM" id="MobiDB-lite"/>
    </source>
</evidence>
<gene>
    <name evidence="3" type="ORF">ACFWSS_19140</name>
</gene>
<accession>A0ABW6EKY8</accession>
<dbReference type="RefSeq" id="WP_382826466.1">
    <property type="nucleotide sequence ID" value="NZ_JBHXLY010000012.1"/>
</dbReference>
<dbReference type="Proteomes" id="UP001598251">
    <property type="component" value="Unassembled WGS sequence"/>
</dbReference>
<evidence type="ECO:0000259" key="2">
    <source>
        <dbReference type="Pfam" id="PF06527"/>
    </source>
</evidence>
<keyword evidence="4" id="KW-1185">Reference proteome</keyword>
<proteinExistence type="predicted"/>
<name>A0ABW6EKY8_9ACTN</name>